<sequence length="163" mass="19171">MMMNDRYTGNVTNLDYENVAESDSINILDDQFKNCMEIRIAQCIGAIPKNYSIEYQRLSAYAYYPPLNAQQLHKLAIENITNNEIERRINEEVYKQLEFSFEKTMIHWNSIVQTTAKRYVSNSVEKAVETIRRALLENINQENQNTNIIVQRFILDNNQLKLV</sequence>
<organism evidence="1 3">
    <name type="scientific">Adineta steineri</name>
    <dbReference type="NCBI Taxonomy" id="433720"/>
    <lineage>
        <taxon>Eukaryota</taxon>
        <taxon>Metazoa</taxon>
        <taxon>Spiralia</taxon>
        <taxon>Gnathifera</taxon>
        <taxon>Rotifera</taxon>
        <taxon>Eurotatoria</taxon>
        <taxon>Bdelloidea</taxon>
        <taxon>Adinetida</taxon>
        <taxon>Adinetidae</taxon>
        <taxon>Adineta</taxon>
    </lineage>
</organism>
<dbReference type="EMBL" id="CAJOAZ010000780">
    <property type="protein sequence ID" value="CAF3712242.1"/>
    <property type="molecule type" value="Genomic_DNA"/>
</dbReference>
<dbReference type="Proteomes" id="UP000663845">
    <property type="component" value="Unassembled WGS sequence"/>
</dbReference>
<reference evidence="1" key="1">
    <citation type="submission" date="2021-02" db="EMBL/GenBank/DDBJ databases">
        <authorList>
            <person name="Nowell W R."/>
        </authorList>
    </citation>
    <scope>NUCLEOTIDE SEQUENCE</scope>
</reference>
<evidence type="ECO:0000313" key="1">
    <source>
        <dbReference type="EMBL" id="CAF1433376.1"/>
    </source>
</evidence>
<protein>
    <submittedName>
        <fullName evidence="1">Uncharacterized protein</fullName>
    </submittedName>
</protein>
<evidence type="ECO:0000313" key="3">
    <source>
        <dbReference type="Proteomes" id="UP000663845"/>
    </source>
</evidence>
<comment type="caution">
    <text evidence="1">The sequence shown here is derived from an EMBL/GenBank/DDBJ whole genome shotgun (WGS) entry which is preliminary data.</text>
</comment>
<evidence type="ECO:0000313" key="2">
    <source>
        <dbReference type="EMBL" id="CAF3712242.1"/>
    </source>
</evidence>
<dbReference type="AlphaFoldDB" id="A0A815NKR1"/>
<dbReference type="EMBL" id="CAJNOG010001331">
    <property type="protein sequence ID" value="CAF1433376.1"/>
    <property type="molecule type" value="Genomic_DNA"/>
</dbReference>
<gene>
    <name evidence="1" type="ORF">JYZ213_LOCUS39700</name>
    <name evidence="2" type="ORF">OXD698_LOCUS13043</name>
</gene>
<name>A0A815NKR1_9BILA</name>
<dbReference type="Proteomes" id="UP000663844">
    <property type="component" value="Unassembled WGS sequence"/>
</dbReference>
<proteinExistence type="predicted"/>
<accession>A0A815NKR1</accession>